<dbReference type="Proteomes" id="UP000002038">
    <property type="component" value="Unassembled WGS sequence"/>
</dbReference>
<dbReference type="KEGG" id="bgh:BDBG_05888"/>
<sequence length="235" mass="27086">MTDFAVWSPIVSFLTLIQYINGLAGAAGEMRTADDIINCTSDLLIGVKYDFENFRNYLPSSRRRYTERQIDRTDKELKKAQQIIAGSKDKNAAKRRINDICWVLKTKAELQTCLTALRLYHITLSQIRSELAFLESTIPWTSNRLCLELRTFSNPRLGPPVDMNKEPRVLTWAEGERSNGSQHSLPTSQPRHRFLTMSSLPYADDRFAISPRYSDPEDLGLWLLQQRCDVDRVRD</sequence>
<dbReference type="OrthoDB" id="4181621at2759"/>
<keyword evidence="1" id="KW-0732">Signal</keyword>
<organism evidence="2 3">
    <name type="scientific">Blastomyces gilchristii (strain SLH14081)</name>
    <name type="common">Blastomyces dermatitidis</name>
    <dbReference type="NCBI Taxonomy" id="559298"/>
    <lineage>
        <taxon>Eukaryota</taxon>
        <taxon>Fungi</taxon>
        <taxon>Dikarya</taxon>
        <taxon>Ascomycota</taxon>
        <taxon>Pezizomycotina</taxon>
        <taxon>Eurotiomycetes</taxon>
        <taxon>Eurotiomycetidae</taxon>
        <taxon>Onygenales</taxon>
        <taxon>Ajellomycetaceae</taxon>
        <taxon>Blastomyces</taxon>
    </lineage>
</organism>
<evidence type="ECO:0008006" key="4">
    <source>
        <dbReference type="Google" id="ProtNLM"/>
    </source>
</evidence>
<keyword evidence="3" id="KW-1185">Reference proteome</keyword>
<evidence type="ECO:0000313" key="2">
    <source>
        <dbReference type="EMBL" id="OAT10220.1"/>
    </source>
</evidence>
<dbReference type="VEuPathDB" id="FungiDB:BDBG_05888"/>
<gene>
    <name evidence="2" type="ORF">BDBG_05888</name>
</gene>
<dbReference type="AlphaFoldDB" id="A0A179UQS0"/>
<proteinExistence type="predicted"/>
<name>A0A179UQS0_BLAGS</name>
<evidence type="ECO:0000256" key="1">
    <source>
        <dbReference type="SAM" id="SignalP"/>
    </source>
</evidence>
<feature type="signal peptide" evidence="1">
    <location>
        <begin position="1"/>
        <end position="22"/>
    </location>
</feature>
<accession>A0A179UQS0</accession>
<dbReference type="EMBL" id="GG657459">
    <property type="protein sequence ID" value="OAT10220.1"/>
    <property type="molecule type" value="Genomic_DNA"/>
</dbReference>
<dbReference type="RefSeq" id="XP_002623714.1">
    <property type="nucleotide sequence ID" value="XM_002623668.1"/>
</dbReference>
<feature type="chain" id="PRO_5008107505" description="Fungal N-terminal domain-containing protein" evidence="1">
    <location>
        <begin position="23"/>
        <end position="235"/>
    </location>
</feature>
<protein>
    <recommendedName>
        <fullName evidence="4">Fungal N-terminal domain-containing protein</fullName>
    </recommendedName>
</protein>
<dbReference type="GeneID" id="8503596"/>
<reference evidence="3" key="1">
    <citation type="journal article" date="2015" name="PLoS Genet.">
        <title>The dynamic genome and transcriptome of the human fungal pathogen Blastomyces and close relative Emmonsia.</title>
        <authorList>
            <person name="Munoz J.F."/>
            <person name="Gauthier G.M."/>
            <person name="Desjardins C.A."/>
            <person name="Gallo J.E."/>
            <person name="Holder J."/>
            <person name="Sullivan T.D."/>
            <person name="Marty A.J."/>
            <person name="Carmen J.C."/>
            <person name="Chen Z."/>
            <person name="Ding L."/>
            <person name="Gujja S."/>
            <person name="Magrini V."/>
            <person name="Misas E."/>
            <person name="Mitreva M."/>
            <person name="Priest M."/>
            <person name="Saif S."/>
            <person name="Whiston E.A."/>
            <person name="Young S."/>
            <person name="Zeng Q."/>
            <person name="Goldman W.E."/>
            <person name="Mardis E.R."/>
            <person name="Taylor J.W."/>
            <person name="McEwen J.G."/>
            <person name="Clay O.K."/>
            <person name="Klein B.S."/>
            <person name="Cuomo C.A."/>
        </authorList>
    </citation>
    <scope>NUCLEOTIDE SEQUENCE [LARGE SCALE GENOMIC DNA]</scope>
    <source>
        <strain evidence="3">SLH14081</strain>
    </source>
</reference>
<evidence type="ECO:0000313" key="3">
    <source>
        <dbReference type="Proteomes" id="UP000002038"/>
    </source>
</evidence>